<sequence length="108" mass="11204">MYTFAKLTFRSSMNGYCLDLEDGSGTNCPRVIVIFAGASTEPGNMQGVDGPYLATLANNVFPHQAALTLANTKGPDSAVLAGGYSQDTAVLSNAISELSAEVQAQIKG</sequence>
<dbReference type="Pfam" id="PF01083">
    <property type="entry name" value="Cutinase"/>
    <property type="match status" value="1"/>
</dbReference>
<dbReference type="InterPro" id="IPR000675">
    <property type="entry name" value="Cutinase/axe"/>
</dbReference>
<organism evidence="11 12">
    <name type="scientific">Parachaetomium inaequale</name>
    <dbReference type="NCBI Taxonomy" id="2588326"/>
    <lineage>
        <taxon>Eukaryota</taxon>
        <taxon>Fungi</taxon>
        <taxon>Dikarya</taxon>
        <taxon>Ascomycota</taxon>
        <taxon>Pezizomycotina</taxon>
        <taxon>Sordariomycetes</taxon>
        <taxon>Sordariomycetidae</taxon>
        <taxon>Sordariales</taxon>
        <taxon>Chaetomiaceae</taxon>
        <taxon>Parachaetomium</taxon>
    </lineage>
</organism>
<dbReference type="GO" id="GO:0005576">
    <property type="term" value="C:extracellular region"/>
    <property type="evidence" value="ECO:0007669"/>
    <property type="project" value="UniProtKB-SubCell"/>
</dbReference>
<keyword evidence="4" id="KW-0719">Serine esterase</keyword>
<gene>
    <name evidence="11" type="ORF">C8A01DRAFT_41558</name>
</gene>
<dbReference type="GO" id="GO:0050525">
    <property type="term" value="F:cutinase activity"/>
    <property type="evidence" value="ECO:0007669"/>
    <property type="project" value="UniProtKB-EC"/>
</dbReference>
<evidence type="ECO:0000256" key="6">
    <source>
        <dbReference type="ARBA" id="ARBA00022729"/>
    </source>
</evidence>
<evidence type="ECO:0000256" key="1">
    <source>
        <dbReference type="ARBA" id="ARBA00004613"/>
    </source>
</evidence>
<evidence type="ECO:0000256" key="8">
    <source>
        <dbReference type="ARBA" id="ARBA00023026"/>
    </source>
</evidence>
<keyword evidence="9" id="KW-1015">Disulfide bond</keyword>
<dbReference type="InterPro" id="IPR011150">
    <property type="entry name" value="Cutinase_monf"/>
</dbReference>
<proteinExistence type="inferred from homology"/>
<evidence type="ECO:0000313" key="11">
    <source>
        <dbReference type="EMBL" id="KAK4032000.1"/>
    </source>
</evidence>
<evidence type="ECO:0000256" key="10">
    <source>
        <dbReference type="ARBA" id="ARBA00034045"/>
    </source>
</evidence>
<keyword evidence="8" id="KW-0843">Virulence</keyword>
<evidence type="ECO:0000313" key="12">
    <source>
        <dbReference type="Proteomes" id="UP001303115"/>
    </source>
</evidence>
<comment type="catalytic activity">
    <reaction evidence="10">
        <text>cutin + H2O = cutin monomers.</text>
        <dbReference type="EC" id="3.1.1.74"/>
    </reaction>
</comment>
<evidence type="ECO:0000256" key="4">
    <source>
        <dbReference type="ARBA" id="ARBA00022487"/>
    </source>
</evidence>
<keyword evidence="6" id="KW-0732">Signal</keyword>
<dbReference type="Proteomes" id="UP001303115">
    <property type="component" value="Unassembled WGS sequence"/>
</dbReference>
<protein>
    <recommendedName>
        <fullName evidence="3">cutinase</fullName>
        <ecNumber evidence="3">3.1.1.74</ecNumber>
    </recommendedName>
</protein>
<dbReference type="PANTHER" id="PTHR48250:SF3">
    <property type="entry name" value="CUTINASE 1-RELATED"/>
    <property type="match status" value="1"/>
</dbReference>
<accession>A0AAN6P747</accession>
<reference evidence="12" key="1">
    <citation type="journal article" date="2023" name="Mol. Phylogenet. Evol.">
        <title>Genome-scale phylogeny and comparative genomics of the fungal order Sordariales.</title>
        <authorList>
            <person name="Hensen N."/>
            <person name="Bonometti L."/>
            <person name="Westerberg I."/>
            <person name="Brannstrom I.O."/>
            <person name="Guillou S."/>
            <person name="Cros-Aarteil S."/>
            <person name="Calhoun S."/>
            <person name="Haridas S."/>
            <person name="Kuo A."/>
            <person name="Mondo S."/>
            <person name="Pangilinan J."/>
            <person name="Riley R."/>
            <person name="LaButti K."/>
            <person name="Andreopoulos B."/>
            <person name="Lipzen A."/>
            <person name="Chen C."/>
            <person name="Yan M."/>
            <person name="Daum C."/>
            <person name="Ng V."/>
            <person name="Clum A."/>
            <person name="Steindorff A."/>
            <person name="Ohm R.A."/>
            <person name="Martin F."/>
            <person name="Silar P."/>
            <person name="Natvig D.O."/>
            <person name="Lalanne C."/>
            <person name="Gautier V."/>
            <person name="Ament-Velasquez S.L."/>
            <person name="Kruys A."/>
            <person name="Hutchinson M.I."/>
            <person name="Powell A.J."/>
            <person name="Barry K."/>
            <person name="Miller A.N."/>
            <person name="Grigoriev I.V."/>
            <person name="Debuchy R."/>
            <person name="Gladieux P."/>
            <person name="Hiltunen Thoren M."/>
            <person name="Johannesson H."/>
        </authorList>
    </citation>
    <scope>NUCLEOTIDE SEQUENCE [LARGE SCALE GENOMIC DNA]</scope>
    <source>
        <strain evidence="12">CBS 284.82</strain>
    </source>
</reference>
<keyword evidence="12" id="KW-1185">Reference proteome</keyword>
<dbReference type="AlphaFoldDB" id="A0AAN6P747"/>
<dbReference type="SUPFAM" id="SSF53474">
    <property type="entry name" value="alpha/beta-Hydrolases"/>
    <property type="match status" value="1"/>
</dbReference>
<keyword evidence="7" id="KW-0378">Hydrolase</keyword>
<evidence type="ECO:0000256" key="3">
    <source>
        <dbReference type="ARBA" id="ARBA00013095"/>
    </source>
</evidence>
<evidence type="ECO:0000256" key="9">
    <source>
        <dbReference type="ARBA" id="ARBA00023157"/>
    </source>
</evidence>
<dbReference type="GO" id="GO:0016052">
    <property type="term" value="P:carbohydrate catabolic process"/>
    <property type="evidence" value="ECO:0007669"/>
    <property type="project" value="TreeGrafter"/>
</dbReference>
<name>A0AAN6P747_9PEZI</name>
<evidence type="ECO:0000256" key="7">
    <source>
        <dbReference type="ARBA" id="ARBA00022801"/>
    </source>
</evidence>
<evidence type="ECO:0000256" key="2">
    <source>
        <dbReference type="ARBA" id="ARBA00007534"/>
    </source>
</evidence>
<comment type="similarity">
    <text evidence="2">Belongs to the cutinase family.</text>
</comment>
<dbReference type="PANTHER" id="PTHR48250">
    <property type="entry name" value="CUTINASE 2-RELATED"/>
    <property type="match status" value="1"/>
</dbReference>
<evidence type="ECO:0000256" key="5">
    <source>
        <dbReference type="ARBA" id="ARBA00022525"/>
    </source>
</evidence>
<dbReference type="InterPro" id="IPR029058">
    <property type="entry name" value="AB_hydrolase_fold"/>
</dbReference>
<keyword evidence="5" id="KW-0964">Secreted</keyword>
<comment type="caution">
    <text evidence="11">The sequence shown here is derived from an EMBL/GenBank/DDBJ whole genome shotgun (WGS) entry which is preliminary data.</text>
</comment>
<dbReference type="Gene3D" id="3.40.50.1820">
    <property type="entry name" value="alpha/beta hydrolase"/>
    <property type="match status" value="1"/>
</dbReference>
<comment type="subcellular location">
    <subcellularLocation>
        <location evidence="1">Secreted</location>
    </subcellularLocation>
</comment>
<dbReference type="EMBL" id="MU854663">
    <property type="protein sequence ID" value="KAK4032000.1"/>
    <property type="molecule type" value="Genomic_DNA"/>
</dbReference>
<dbReference type="EC" id="3.1.1.74" evidence="3"/>